<accession>A0ACD5Z4M9</accession>
<evidence type="ECO:0000313" key="1">
    <source>
        <dbReference type="EnsemblPlants" id="AVESA.00010b.r2.6CG1078210.1.CDS"/>
    </source>
</evidence>
<dbReference type="Proteomes" id="UP001732700">
    <property type="component" value="Chromosome 6C"/>
</dbReference>
<dbReference type="EnsemblPlants" id="AVESA.00010b.r2.6CG1078210.1">
    <property type="protein sequence ID" value="AVESA.00010b.r2.6CG1078210.1.CDS"/>
    <property type="gene ID" value="AVESA.00010b.r2.6CG1078210"/>
</dbReference>
<name>A0ACD5Z4M9_AVESA</name>
<reference evidence="1" key="1">
    <citation type="submission" date="2021-05" db="EMBL/GenBank/DDBJ databases">
        <authorList>
            <person name="Scholz U."/>
            <person name="Mascher M."/>
            <person name="Fiebig A."/>
        </authorList>
    </citation>
    <scope>NUCLEOTIDE SEQUENCE [LARGE SCALE GENOMIC DNA]</scope>
</reference>
<sequence length="407" mass="45004">MRRFSSLSRPLLSLVASAPPPPALEPRVFPLMAAPSAPVRRIFRIPHGSCNMASISEVKDDESCIPDLLLLNDHSAVAQGMKNIGTRGITNDHKGVIMISDDDEMPCYPNDGVVPLNILRDSSHRSGSIYRSIWNKTYRVSDRSETPLEAKMHSEPTSDCFLRDGECMTHTPSCMLQVFSLMLAKIPVNSGSVELYGYIAVRDTLDRLLNYVVNFSRDDPIIVEQGSHINMNGPKRAIDLYGTVFIEYDMKIKTGEEEKDDLQLIDGLSAIDDNGVWNYRAITRRIHGDSGAVDITVLRLEGAVEGTVEVSISEVKCSFSLCLGCILNTLDEEIRLFDGTIVESSVLERSVVAVIMGSMDLKFKVGWESSISAQVCSFQATHHGVSTQQIETDFALISVKVTWSTLR</sequence>
<organism evidence="1 2">
    <name type="scientific">Avena sativa</name>
    <name type="common">Oat</name>
    <dbReference type="NCBI Taxonomy" id="4498"/>
    <lineage>
        <taxon>Eukaryota</taxon>
        <taxon>Viridiplantae</taxon>
        <taxon>Streptophyta</taxon>
        <taxon>Embryophyta</taxon>
        <taxon>Tracheophyta</taxon>
        <taxon>Spermatophyta</taxon>
        <taxon>Magnoliopsida</taxon>
        <taxon>Liliopsida</taxon>
        <taxon>Poales</taxon>
        <taxon>Poaceae</taxon>
        <taxon>BOP clade</taxon>
        <taxon>Pooideae</taxon>
        <taxon>Poodae</taxon>
        <taxon>Poeae</taxon>
        <taxon>Poeae Chloroplast Group 1 (Aveneae type)</taxon>
        <taxon>Aveninae</taxon>
        <taxon>Avena</taxon>
    </lineage>
</organism>
<proteinExistence type="predicted"/>
<reference evidence="1" key="2">
    <citation type="submission" date="2025-09" db="UniProtKB">
        <authorList>
            <consortium name="EnsemblPlants"/>
        </authorList>
    </citation>
    <scope>IDENTIFICATION</scope>
</reference>
<keyword evidence="2" id="KW-1185">Reference proteome</keyword>
<protein>
    <submittedName>
        <fullName evidence="1">Uncharacterized protein</fullName>
    </submittedName>
</protein>
<evidence type="ECO:0000313" key="2">
    <source>
        <dbReference type="Proteomes" id="UP001732700"/>
    </source>
</evidence>